<name>A0A098GDJ9_LEGMI</name>
<dbReference type="EMBL" id="FMVN01000020">
    <property type="protein sequence ID" value="SCY79174.1"/>
    <property type="molecule type" value="Genomic_DNA"/>
</dbReference>
<dbReference type="Proteomes" id="UP000182998">
    <property type="component" value="Unassembled WGS sequence"/>
</dbReference>
<keyword evidence="4" id="KW-1185">Reference proteome</keyword>
<evidence type="ECO:0000313" key="4">
    <source>
        <dbReference type="Proteomes" id="UP000182998"/>
    </source>
</evidence>
<reference evidence="3" key="1">
    <citation type="submission" date="2014-09" db="EMBL/GenBank/DDBJ databases">
        <authorList>
            <person name="Gomez-Valero L."/>
        </authorList>
    </citation>
    <scope>NUCLEOTIDE SEQUENCE [LARGE SCALE GENOMIC DNA]</scope>
    <source>
        <strain evidence="3">ATCC33218</strain>
    </source>
</reference>
<dbReference type="EMBL" id="LN614830">
    <property type="protein sequence ID" value="CEG60090.1"/>
    <property type="molecule type" value="Genomic_DNA"/>
</dbReference>
<reference evidence="2 4" key="3">
    <citation type="submission" date="2016-10" db="EMBL/GenBank/DDBJ databases">
        <authorList>
            <person name="Varghese N."/>
            <person name="Submissions S."/>
        </authorList>
    </citation>
    <scope>NUCLEOTIDE SEQUENCE [LARGE SCALE GENOMIC DNA]</scope>
    <source>
        <strain evidence="2 4">ATCC 33218</strain>
    </source>
</reference>
<sequence>MKKYLDVKWLSLLVLNVLLIAFVCVKNQSPANHNELNILGEQLTSIQTQLKQPVEQPDLSPITQNLNQLNNFVQQLKNKDEHQLGEIFTTEQGAIKKQLEGITELLRHLDEKKQPVKMLSASQLPFKVLSIDSIQEIPVVSLAYHYKTQALEKGDALAGWTVFEIDFAKQIIEFENADKAHVLVRLNQHEVSHA</sequence>
<reference evidence="1" key="2">
    <citation type="submission" date="2014-09" db="EMBL/GenBank/DDBJ databases">
        <authorList>
            <person name="GOMEZ-VALERO Laura"/>
        </authorList>
    </citation>
    <scope>NUCLEOTIDE SEQUENCE</scope>
    <source>
        <strain evidence="1">ATCC33218</strain>
    </source>
</reference>
<organism evidence="1 3">
    <name type="scientific">Legionella micdadei</name>
    <name type="common">Tatlockia micdadei</name>
    <dbReference type="NCBI Taxonomy" id="451"/>
    <lineage>
        <taxon>Bacteria</taxon>
        <taxon>Pseudomonadati</taxon>
        <taxon>Pseudomonadota</taxon>
        <taxon>Gammaproteobacteria</taxon>
        <taxon>Legionellales</taxon>
        <taxon>Legionellaceae</taxon>
        <taxon>Legionella</taxon>
    </lineage>
</organism>
<dbReference type="AlphaFoldDB" id="A0A098GDJ9"/>
<dbReference type="Proteomes" id="UP000032414">
    <property type="component" value="Chromosome I"/>
</dbReference>
<dbReference type="STRING" id="451.B6N58_11585"/>
<dbReference type="PATRIC" id="fig|451.8.peg.489"/>
<gene>
    <name evidence="1" type="ORF">LMI_0767</name>
    <name evidence="2" type="ORF">SAMN02982997_02930</name>
</gene>
<dbReference type="RefSeq" id="WP_045098557.1">
    <property type="nucleotide sequence ID" value="NZ_CP020614.1"/>
</dbReference>
<accession>A0A098GDJ9</accession>
<evidence type="ECO:0000313" key="3">
    <source>
        <dbReference type="Proteomes" id="UP000032414"/>
    </source>
</evidence>
<dbReference type="KEGG" id="tmc:LMI_0767"/>
<dbReference type="OrthoDB" id="5652867at2"/>
<evidence type="ECO:0000313" key="1">
    <source>
        <dbReference type="EMBL" id="CEG60090.1"/>
    </source>
</evidence>
<dbReference type="HOGENOM" id="CLU_1364803_0_0_6"/>
<evidence type="ECO:0000313" key="2">
    <source>
        <dbReference type="EMBL" id="SCY79174.1"/>
    </source>
</evidence>
<proteinExistence type="predicted"/>
<protein>
    <submittedName>
        <fullName evidence="1">Uncharacterized protein</fullName>
    </submittedName>
</protein>